<dbReference type="GeneTree" id="ENSGT00940000176953"/>
<protein>
    <submittedName>
        <fullName evidence="1">Uncharacterized protein</fullName>
    </submittedName>
</protein>
<dbReference type="Pfam" id="PF04360">
    <property type="entry name" value="Serglycin"/>
    <property type="match status" value="1"/>
</dbReference>
<name>A0A8C5C9Y2_GADMO</name>
<organism evidence="1 2">
    <name type="scientific">Gadus morhua</name>
    <name type="common">Atlantic cod</name>
    <dbReference type="NCBI Taxonomy" id="8049"/>
    <lineage>
        <taxon>Eukaryota</taxon>
        <taxon>Metazoa</taxon>
        <taxon>Chordata</taxon>
        <taxon>Craniata</taxon>
        <taxon>Vertebrata</taxon>
        <taxon>Euteleostomi</taxon>
        <taxon>Actinopterygii</taxon>
        <taxon>Neopterygii</taxon>
        <taxon>Teleostei</taxon>
        <taxon>Neoteleostei</taxon>
        <taxon>Acanthomorphata</taxon>
        <taxon>Zeiogadaria</taxon>
        <taxon>Gadariae</taxon>
        <taxon>Gadiformes</taxon>
        <taxon>Gadoidei</taxon>
        <taxon>Gadidae</taxon>
        <taxon>Gadus</taxon>
    </lineage>
</organism>
<dbReference type="Proteomes" id="UP000694546">
    <property type="component" value="Chromosome 14"/>
</dbReference>
<dbReference type="Ensembl" id="ENSGMOT00000077264.1">
    <property type="protein sequence ID" value="ENSGMOP00000057593.1"/>
    <property type="gene ID" value="ENSGMOG00000030625.1"/>
</dbReference>
<evidence type="ECO:0000313" key="1">
    <source>
        <dbReference type="Ensembl" id="ENSGMOP00000057593.1"/>
    </source>
</evidence>
<keyword evidence="2" id="KW-1185">Reference proteome</keyword>
<dbReference type="InterPro" id="IPR007455">
    <property type="entry name" value="Serglycin"/>
</dbReference>
<accession>A0A8C5C9Y2</accession>
<dbReference type="AlphaFoldDB" id="A0A8C5C9Y2"/>
<reference evidence="1" key="2">
    <citation type="submission" date="2025-09" db="UniProtKB">
        <authorList>
            <consortium name="Ensembl"/>
        </authorList>
    </citation>
    <scope>IDENTIFICATION</scope>
</reference>
<evidence type="ECO:0000313" key="2">
    <source>
        <dbReference type="Proteomes" id="UP000694546"/>
    </source>
</evidence>
<reference evidence="1" key="1">
    <citation type="submission" date="2025-08" db="UniProtKB">
        <authorList>
            <consortium name="Ensembl"/>
        </authorList>
    </citation>
    <scope>IDENTIFICATION</scope>
</reference>
<sequence length="120" mass="13427">LMGLFKTTFSLFSTFSSSSSSGAPSKARYMFVKCHPLGNDSNCVTHQGPEMNLTTDLPDKLPASAAPYMLYQKQKGVKSPLVSLEESEMMHVELCNFFRRSILRCVPYSPEYLIELRGCC</sequence>
<proteinExistence type="predicted"/>